<dbReference type="EMBL" id="KN881666">
    <property type="protein sequence ID" value="KIY51371.1"/>
    <property type="molecule type" value="Genomic_DNA"/>
</dbReference>
<feature type="compositionally biased region" description="Basic and acidic residues" evidence="1">
    <location>
        <begin position="1"/>
        <end position="10"/>
    </location>
</feature>
<evidence type="ECO:0008006" key="4">
    <source>
        <dbReference type="Google" id="ProtNLM"/>
    </source>
</evidence>
<dbReference type="OrthoDB" id="5594977at2759"/>
<dbReference type="Pfam" id="PF10310">
    <property type="entry name" value="DUF5427"/>
    <property type="match status" value="1"/>
</dbReference>
<sequence>STMSKSKQEEALQFLDDLDSFAPAPKSSAQFESTVPSQPAEGEADVLAFIDEITQKSAELTAPVKPRSPAPTISRSSTPTVRKSTERVRLSGISPATSTSDPRTPSSTVVEVPASASGWGWGSVWSSASAVLQQARTAVDEQVKHLPKNLPNEQARKWGEGVLEYAKNNSLDINKLGEDFRRVGLTTLTDILNAVAPPISEHEVIQVWLSHDMRGYDGIKSLVYRSLERVLEQVEGGDLVVNSGKESVPKNEDKLECRDFAIVEGYDAAARLSRANLEEFMKANTNETKPRPPTSVEVPTIYSNVYLRVQAFTTTPLDSDDEVHRSEEQLHFLLFLSDPAHSITVTTVTQAVPCYWTKDNVWDKYEWVEDLVEETLRVGVEILGQEYVVKRMGWASDEE</sequence>
<dbReference type="PANTHER" id="PTHR28265:SF1">
    <property type="entry name" value="MAINTENANCE OF TELOMERE CAPPING PROTEIN 1"/>
    <property type="match status" value="1"/>
</dbReference>
<organism evidence="2 3">
    <name type="scientific">Fistulina hepatica ATCC 64428</name>
    <dbReference type="NCBI Taxonomy" id="1128425"/>
    <lineage>
        <taxon>Eukaryota</taxon>
        <taxon>Fungi</taxon>
        <taxon>Dikarya</taxon>
        <taxon>Basidiomycota</taxon>
        <taxon>Agaricomycotina</taxon>
        <taxon>Agaricomycetes</taxon>
        <taxon>Agaricomycetidae</taxon>
        <taxon>Agaricales</taxon>
        <taxon>Fistulinaceae</taxon>
        <taxon>Fistulina</taxon>
    </lineage>
</organism>
<accession>A0A0D7AJA0</accession>
<feature type="region of interest" description="Disordered" evidence="1">
    <location>
        <begin position="58"/>
        <end position="109"/>
    </location>
</feature>
<feature type="compositionally biased region" description="Low complexity" evidence="1">
    <location>
        <begin position="94"/>
        <end position="109"/>
    </location>
</feature>
<dbReference type="Proteomes" id="UP000054144">
    <property type="component" value="Unassembled WGS sequence"/>
</dbReference>
<feature type="compositionally biased region" description="Polar residues" evidence="1">
    <location>
        <begin position="71"/>
        <end position="82"/>
    </location>
</feature>
<keyword evidence="3" id="KW-1185">Reference proteome</keyword>
<name>A0A0D7AJA0_9AGAR</name>
<dbReference type="InterPro" id="IPR018814">
    <property type="entry name" value="DUF5427"/>
</dbReference>
<feature type="non-terminal residue" evidence="2">
    <location>
        <position position="1"/>
    </location>
</feature>
<dbReference type="PANTHER" id="PTHR28265">
    <property type="entry name" value="MAINTENANCE OF TELOMERE CAPPING PROTEIN 1"/>
    <property type="match status" value="1"/>
</dbReference>
<dbReference type="AlphaFoldDB" id="A0A0D7AJA0"/>
<feature type="compositionally biased region" description="Polar residues" evidence="1">
    <location>
        <begin position="27"/>
        <end position="37"/>
    </location>
</feature>
<evidence type="ECO:0000313" key="3">
    <source>
        <dbReference type="Proteomes" id="UP000054144"/>
    </source>
</evidence>
<evidence type="ECO:0000313" key="2">
    <source>
        <dbReference type="EMBL" id="KIY51371.1"/>
    </source>
</evidence>
<feature type="region of interest" description="Disordered" evidence="1">
    <location>
        <begin position="1"/>
        <end position="42"/>
    </location>
</feature>
<feature type="non-terminal residue" evidence="2">
    <location>
        <position position="399"/>
    </location>
</feature>
<reference evidence="2 3" key="1">
    <citation type="journal article" date="2015" name="Fungal Genet. Biol.">
        <title>Evolution of novel wood decay mechanisms in Agaricales revealed by the genome sequences of Fistulina hepatica and Cylindrobasidium torrendii.</title>
        <authorList>
            <person name="Floudas D."/>
            <person name="Held B.W."/>
            <person name="Riley R."/>
            <person name="Nagy L.G."/>
            <person name="Koehler G."/>
            <person name="Ransdell A.S."/>
            <person name="Younus H."/>
            <person name="Chow J."/>
            <person name="Chiniquy J."/>
            <person name="Lipzen A."/>
            <person name="Tritt A."/>
            <person name="Sun H."/>
            <person name="Haridas S."/>
            <person name="LaButti K."/>
            <person name="Ohm R.A."/>
            <person name="Kues U."/>
            <person name="Blanchette R.A."/>
            <person name="Grigoriev I.V."/>
            <person name="Minto R.E."/>
            <person name="Hibbett D.S."/>
        </authorList>
    </citation>
    <scope>NUCLEOTIDE SEQUENCE [LARGE SCALE GENOMIC DNA]</scope>
    <source>
        <strain evidence="2 3">ATCC 64428</strain>
    </source>
</reference>
<proteinExistence type="predicted"/>
<protein>
    <recommendedName>
        <fullName evidence="4">Maintenance of telomere capping protein 1</fullName>
    </recommendedName>
</protein>
<gene>
    <name evidence="2" type="ORF">FISHEDRAFT_24066</name>
</gene>
<evidence type="ECO:0000256" key="1">
    <source>
        <dbReference type="SAM" id="MobiDB-lite"/>
    </source>
</evidence>